<feature type="transmembrane region" description="Helical" evidence="2">
    <location>
        <begin position="325"/>
        <end position="345"/>
    </location>
</feature>
<organism evidence="3 4">
    <name type="scientific">Candidatus Nomurabacteria bacterium RIFCSPHIGHO2_01_FULL_42_16</name>
    <dbReference type="NCBI Taxonomy" id="1801743"/>
    <lineage>
        <taxon>Bacteria</taxon>
        <taxon>Candidatus Nomuraibacteriota</taxon>
    </lineage>
</organism>
<evidence type="ECO:0000256" key="1">
    <source>
        <dbReference type="SAM" id="MobiDB-lite"/>
    </source>
</evidence>
<feature type="region of interest" description="Disordered" evidence="1">
    <location>
        <begin position="418"/>
        <end position="446"/>
    </location>
</feature>
<dbReference type="AlphaFoldDB" id="A0A1F6VK86"/>
<feature type="region of interest" description="Disordered" evidence="1">
    <location>
        <begin position="1"/>
        <end position="25"/>
    </location>
</feature>
<accession>A0A1F6VK86</accession>
<reference evidence="3 4" key="1">
    <citation type="journal article" date="2016" name="Nat. Commun.">
        <title>Thousands of microbial genomes shed light on interconnected biogeochemical processes in an aquifer system.</title>
        <authorList>
            <person name="Anantharaman K."/>
            <person name="Brown C.T."/>
            <person name="Hug L.A."/>
            <person name="Sharon I."/>
            <person name="Castelle C.J."/>
            <person name="Probst A.J."/>
            <person name="Thomas B.C."/>
            <person name="Singh A."/>
            <person name="Wilkins M.J."/>
            <person name="Karaoz U."/>
            <person name="Brodie E.L."/>
            <person name="Williams K.H."/>
            <person name="Hubbard S.S."/>
            <person name="Banfield J.F."/>
        </authorList>
    </citation>
    <scope>NUCLEOTIDE SEQUENCE [LARGE SCALE GENOMIC DNA]</scope>
</reference>
<evidence type="ECO:0000313" key="3">
    <source>
        <dbReference type="EMBL" id="OGI69989.1"/>
    </source>
</evidence>
<dbReference type="EMBL" id="MFTT01000015">
    <property type="protein sequence ID" value="OGI69989.1"/>
    <property type="molecule type" value="Genomic_DNA"/>
</dbReference>
<dbReference type="Proteomes" id="UP000178059">
    <property type="component" value="Unassembled WGS sequence"/>
</dbReference>
<comment type="caution">
    <text evidence="3">The sequence shown here is derived from an EMBL/GenBank/DDBJ whole genome shotgun (WGS) entry which is preliminary data.</text>
</comment>
<sequence>MANAPKKGSKKTRKNKGNSHLNPKSIGRQISELKTCDKNQLNGQTADLIAGLARESSLDLLLSHFHEIDNFRRGPNVIAVRQKAFTNLGFIILKKLKSISGSDATSGLSYSVAERCAEETNCKNYFLEEGSFPEEWDPEKYVPHLPGNPAQYATKANLEEELKKVRDLLAEKFQLVPDKLEELDDKIADILQAVSGSQCSGLKKSEMKDEIQRLIVALSSGDGKNVTITGPNAAEVSEAVKSVLDEFERKITEALEAVVKSKEGGVTAAELESALQRHGTAKETFQKSMENWFEGRIAELKKIWNDTFVSQFKGVMKAEMPAPGISWVSVVNLVLLVVLGIFVSYSQFADRDRVVANSNELSSISAAVDKSARQDSIQNSQIEVLDEILRDIAERAGANSDSLPSKVYNPYLREKLKPFVRPAEEPPAENKKTDSVETDKKDTVKK</sequence>
<evidence type="ECO:0000313" key="4">
    <source>
        <dbReference type="Proteomes" id="UP000178059"/>
    </source>
</evidence>
<evidence type="ECO:0000256" key="2">
    <source>
        <dbReference type="SAM" id="Phobius"/>
    </source>
</evidence>
<protein>
    <submittedName>
        <fullName evidence="3">Uncharacterized protein</fullName>
    </submittedName>
</protein>
<feature type="compositionally biased region" description="Basic residues" evidence="1">
    <location>
        <begin position="7"/>
        <end position="17"/>
    </location>
</feature>
<proteinExistence type="predicted"/>
<keyword evidence="2" id="KW-0472">Membrane</keyword>
<keyword evidence="2" id="KW-1133">Transmembrane helix</keyword>
<name>A0A1F6VK86_9BACT</name>
<keyword evidence="2" id="KW-0812">Transmembrane</keyword>
<gene>
    <name evidence="3" type="ORF">A2824_00010</name>
</gene>